<dbReference type="EC" id="3.1.3.48" evidence="2"/>
<evidence type="ECO:0000256" key="3">
    <source>
        <dbReference type="ARBA" id="ARBA00022618"/>
    </source>
</evidence>
<evidence type="ECO:0000259" key="8">
    <source>
        <dbReference type="PROSITE" id="PS50206"/>
    </source>
</evidence>
<name>A0A183IZL7_9BILA</name>
<dbReference type="SUPFAM" id="SSF52821">
    <property type="entry name" value="Rhodanese/Cell cycle control phosphatase"/>
    <property type="match status" value="1"/>
</dbReference>
<dbReference type="GO" id="GO:0005634">
    <property type="term" value="C:nucleus"/>
    <property type="evidence" value="ECO:0007669"/>
    <property type="project" value="TreeGrafter"/>
</dbReference>
<dbReference type="SMART" id="SM00450">
    <property type="entry name" value="RHOD"/>
    <property type="match status" value="1"/>
</dbReference>
<dbReference type="PANTHER" id="PTHR10828:SF76">
    <property type="entry name" value="M-PHASE INDUCER PHOSPHATASE"/>
    <property type="match status" value="1"/>
</dbReference>
<dbReference type="GO" id="GO:0000086">
    <property type="term" value="P:G2/M transition of mitotic cell cycle"/>
    <property type="evidence" value="ECO:0007669"/>
    <property type="project" value="TreeGrafter"/>
</dbReference>
<keyword evidence="3" id="KW-0132">Cell division</keyword>
<reference evidence="9" key="1">
    <citation type="submission" date="2016-06" db="UniProtKB">
        <authorList>
            <consortium name="WormBaseParasite"/>
        </authorList>
    </citation>
    <scope>IDENTIFICATION</scope>
</reference>
<accession>A0A183IZL7</accession>
<comment type="similarity">
    <text evidence="1">Belongs to the MPI phosphatase family.</text>
</comment>
<evidence type="ECO:0000256" key="7">
    <source>
        <dbReference type="ARBA" id="ARBA00051722"/>
    </source>
</evidence>
<feature type="domain" description="Rhodanese" evidence="8">
    <location>
        <begin position="21"/>
        <end position="122"/>
    </location>
</feature>
<evidence type="ECO:0000313" key="9">
    <source>
        <dbReference type="WBParaSite" id="SBAD_0000939201-mRNA-1"/>
    </source>
</evidence>
<dbReference type="InterPro" id="IPR036873">
    <property type="entry name" value="Rhodanese-like_dom_sf"/>
</dbReference>
<evidence type="ECO:0000256" key="6">
    <source>
        <dbReference type="ARBA" id="ARBA00023306"/>
    </source>
</evidence>
<dbReference type="GO" id="GO:0004725">
    <property type="term" value="F:protein tyrosine phosphatase activity"/>
    <property type="evidence" value="ECO:0007669"/>
    <property type="project" value="UniProtKB-EC"/>
</dbReference>
<protein>
    <recommendedName>
        <fullName evidence="2">protein-tyrosine-phosphatase</fullName>
        <ecNumber evidence="2">3.1.3.48</ecNumber>
    </recommendedName>
</protein>
<evidence type="ECO:0000256" key="4">
    <source>
        <dbReference type="ARBA" id="ARBA00022801"/>
    </source>
</evidence>
<dbReference type="InterPro" id="IPR000751">
    <property type="entry name" value="MPI_Phosphatase"/>
</dbReference>
<dbReference type="WBParaSite" id="SBAD_0000939201-mRNA-1">
    <property type="protein sequence ID" value="SBAD_0000939201-mRNA-1"/>
    <property type="gene ID" value="SBAD_0000939201"/>
</dbReference>
<organism evidence="9">
    <name type="scientific">Soboliphyme baturini</name>
    <dbReference type="NCBI Taxonomy" id="241478"/>
    <lineage>
        <taxon>Eukaryota</taxon>
        <taxon>Metazoa</taxon>
        <taxon>Ecdysozoa</taxon>
        <taxon>Nematoda</taxon>
        <taxon>Enoplea</taxon>
        <taxon>Dorylaimia</taxon>
        <taxon>Dioctophymatida</taxon>
        <taxon>Dioctophymatoidea</taxon>
        <taxon>Soboliphymatidae</taxon>
        <taxon>Soboliphyme</taxon>
    </lineage>
</organism>
<dbReference type="Gene3D" id="3.40.250.10">
    <property type="entry name" value="Rhodanese-like domain"/>
    <property type="match status" value="1"/>
</dbReference>
<keyword evidence="5" id="KW-0904">Protein phosphatase</keyword>
<dbReference type="Pfam" id="PF00581">
    <property type="entry name" value="Rhodanese"/>
    <property type="match status" value="1"/>
</dbReference>
<comment type="catalytic activity">
    <reaction evidence="7">
        <text>O-phospho-L-tyrosyl-[protein] + H2O = L-tyrosyl-[protein] + phosphate</text>
        <dbReference type="Rhea" id="RHEA:10684"/>
        <dbReference type="Rhea" id="RHEA-COMP:10136"/>
        <dbReference type="Rhea" id="RHEA-COMP:20101"/>
        <dbReference type="ChEBI" id="CHEBI:15377"/>
        <dbReference type="ChEBI" id="CHEBI:43474"/>
        <dbReference type="ChEBI" id="CHEBI:46858"/>
        <dbReference type="ChEBI" id="CHEBI:61978"/>
        <dbReference type="EC" id="3.1.3.48"/>
    </reaction>
</comment>
<evidence type="ECO:0000256" key="1">
    <source>
        <dbReference type="ARBA" id="ARBA00011065"/>
    </source>
</evidence>
<dbReference type="GO" id="GO:0005737">
    <property type="term" value="C:cytoplasm"/>
    <property type="evidence" value="ECO:0007669"/>
    <property type="project" value="TreeGrafter"/>
</dbReference>
<dbReference type="GO" id="GO:0010971">
    <property type="term" value="P:positive regulation of G2/M transition of mitotic cell cycle"/>
    <property type="evidence" value="ECO:0007669"/>
    <property type="project" value="TreeGrafter"/>
</dbReference>
<proteinExistence type="inferred from homology"/>
<dbReference type="GO" id="GO:0110032">
    <property type="term" value="P:positive regulation of G2/MI transition of meiotic cell cycle"/>
    <property type="evidence" value="ECO:0007669"/>
    <property type="project" value="TreeGrafter"/>
</dbReference>
<dbReference type="PRINTS" id="PR00716">
    <property type="entry name" value="MPIPHPHTASE"/>
</dbReference>
<sequence>LTCRCCFPQVRDLLWQKYDSVVSQYLIIDCRYPYEYEAGHIKSAINVYSQDQLFERFFSHALSGRQILIFYCEYSQERGPRMYHNLLRRRDRVLNEPHYPKLYYPEIYLLHRGYRLFHKKFAVSRFRESLFNVHCVNCPLKFDIKYS</sequence>
<dbReference type="PANTHER" id="PTHR10828">
    <property type="entry name" value="M-PHASE INDUCER PHOSPHATASE DUAL SPECIFICITY PHOSPHATASE CDC25"/>
    <property type="match status" value="1"/>
</dbReference>
<keyword evidence="4" id="KW-0378">Hydrolase</keyword>
<dbReference type="PROSITE" id="PS50206">
    <property type="entry name" value="RHODANESE_3"/>
    <property type="match status" value="1"/>
</dbReference>
<dbReference type="InterPro" id="IPR001763">
    <property type="entry name" value="Rhodanese-like_dom"/>
</dbReference>
<dbReference type="AlphaFoldDB" id="A0A183IZL7"/>
<dbReference type="GO" id="GO:0051301">
    <property type="term" value="P:cell division"/>
    <property type="evidence" value="ECO:0007669"/>
    <property type="project" value="UniProtKB-KW"/>
</dbReference>
<keyword evidence="6" id="KW-0131">Cell cycle</keyword>
<evidence type="ECO:0000256" key="2">
    <source>
        <dbReference type="ARBA" id="ARBA00013064"/>
    </source>
</evidence>
<evidence type="ECO:0000256" key="5">
    <source>
        <dbReference type="ARBA" id="ARBA00022912"/>
    </source>
</evidence>